<dbReference type="Proteomes" id="UP000189513">
    <property type="component" value="Unassembled WGS sequence"/>
</dbReference>
<evidence type="ECO:0000256" key="5">
    <source>
        <dbReference type="RuleBase" id="RU367022"/>
    </source>
</evidence>
<keyword evidence="3 5" id="KW-1133">Transmembrane helix</keyword>
<dbReference type="OMA" id="YLEEVVW"/>
<feature type="transmembrane region" description="Helical" evidence="5">
    <location>
        <begin position="177"/>
        <end position="196"/>
    </location>
</feature>
<keyword evidence="5" id="KW-0186">Copper</keyword>
<comment type="similarity">
    <text evidence="5">Belongs to the copper transporter (Ctr) (TC 1.A.56) family. SLC31A subfamily.</text>
</comment>
<dbReference type="InterPro" id="IPR007274">
    <property type="entry name" value="Cop_transporter"/>
</dbReference>
<organism evidence="6 7">
    <name type="scientific">Cyberlindnera fabianii</name>
    <name type="common">Yeast</name>
    <name type="synonym">Hansenula fabianii</name>
    <dbReference type="NCBI Taxonomy" id="36022"/>
    <lineage>
        <taxon>Eukaryota</taxon>
        <taxon>Fungi</taxon>
        <taxon>Dikarya</taxon>
        <taxon>Ascomycota</taxon>
        <taxon>Saccharomycotina</taxon>
        <taxon>Saccharomycetes</taxon>
        <taxon>Phaffomycetales</taxon>
        <taxon>Phaffomycetaceae</taxon>
        <taxon>Cyberlindnera</taxon>
    </lineage>
</organism>
<dbReference type="PANTHER" id="PTHR12483">
    <property type="entry name" value="SOLUTE CARRIER FAMILY 31 COPPER TRANSPORTERS"/>
    <property type="match status" value="1"/>
</dbReference>
<evidence type="ECO:0000256" key="2">
    <source>
        <dbReference type="ARBA" id="ARBA00022692"/>
    </source>
</evidence>
<dbReference type="AlphaFoldDB" id="A0A1V2LD26"/>
<dbReference type="VEuPathDB" id="FungiDB:BON22_0585"/>
<comment type="caution">
    <text evidence="6">The sequence shown here is derived from an EMBL/GenBank/DDBJ whole genome shotgun (WGS) entry which is preliminary data.</text>
</comment>
<keyword evidence="7" id="KW-1185">Reference proteome</keyword>
<dbReference type="PANTHER" id="PTHR12483:SF27">
    <property type="entry name" value="COPPER TRANSPORT PROTEIN CTR1"/>
    <property type="match status" value="1"/>
</dbReference>
<evidence type="ECO:0000256" key="4">
    <source>
        <dbReference type="ARBA" id="ARBA00023136"/>
    </source>
</evidence>
<dbReference type="GO" id="GO:0005886">
    <property type="term" value="C:plasma membrane"/>
    <property type="evidence" value="ECO:0007669"/>
    <property type="project" value="TreeGrafter"/>
</dbReference>
<name>A0A1V2LD26_CYBFA</name>
<dbReference type="STRING" id="36022.A0A1V2LD26"/>
<keyword evidence="5" id="KW-0187">Copper transport</keyword>
<dbReference type="EMBL" id="MPUK01000001">
    <property type="protein sequence ID" value="ONH69720.1"/>
    <property type="molecule type" value="Genomic_DNA"/>
</dbReference>
<dbReference type="Pfam" id="PF04145">
    <property type="entry name" value="Ctr"/>
    <property type="match status" value="1"/>
</dbReference>
<gene>
    <name evidence="6" type="ORF">BON22_0585</name>
</gene>
<reference evidence="7" key="1">
    <citation type="journal article" date="2017" name="Genome Announc.">
        <title>Genome sequences of Cyberlindnera fabianii 65, Pichia kudriavzevii 129, and Saccharomyces cerevisiae 131 isolated from fermented masau fruits in Zimbabwe.</title>
        <authorList>
            <person name="van Rijswijck I.M.H."/>
            <person name="Derks M.F.L."/>
            <person name="Abee T."/>
            <person name="de Ridder D."/>
            <person name="Smid E.J."/>
        </authorList>
    </citation>
    <scope>NUCLEOTIDE SEQUENCE [LARGE SCALE GENOMIC DNA]</scope>
    <source>
        <strain evidence="7">65</strain>
    </source>
</reference>
<evidence type="ECO:0000256" key="3">
    <source>
        <dbReference type="ARBA" id="ARBA00022989"/>
    </source>
</evidence>
<feature type="transmembrane region" description="Helical" evidence="5">
    <location>
        <begin position="90"/>
        <end position="115"/>
    </location>
</feature>
<evidence type="ECO:0000256" key="1">
    <source>
        <dbReference type="ARBA" id="ARBA00004141"/>
    </source>
</evidence>
<evidence type="ECO:0000313" key="6">
    <source>
        <dbReference type="EMBL" id="ONH69720.1"/>
    </source>
</evidence>
<comment type="subcellular location">
    <subcellularLocation>
        <location evidence="1 5">Membrane</location>
        <topology evidence="1 5">Multi-pass membrane protein</topology>
    </subcellularLocation>
</comment>
<keyword evidence="2 5" id="KW-0812">Transmembrane</keyword>
<keyword evidence="4 5" id="KW-0472">Membrane</keyword>
<feature type="transmembrane region" description="Helical" evidence="5">
    <location>
        <begin position="202"/>
        <end position="220"/>
    </location>
</feature>
<sequence>MMMGSGSMETMTTPTSSMAHHSGMASMTMSSMDMASSSATASMDMSSSQSTDSSMGMGMDMGMSMNSHLTTKYAGYPVVFETLQAASGGAAFGIFCVLFFSAFFFRGLSFLGAYIEQRVFVPTKLTEDAGSSSTEEEEIKCCGPATATEIGLNQNTSDRSVLAKFFHVTPQSLYRDFVRLIIVFVSTMIGYALMLAAMSFVLLYFFAIVLGIAFGEIFFLRLSHAFGIRPAGTFCVTLH</sequence>
<accession>A0A1V2LD26</accession>
<evidence type="ECO:0000313" key="7">
    <source>
        <dbReference type="Proteomes" id="UP000189513"/>
    </source>
</evidence>
<keyword evidence="5" id="KW-0813">Transport</keyword>
<proteinExistence type="inferred from homology"/>
<dbReference type="GO" id="GO:0005375">
    <property type="term" value="F:copper ion transmembrane transporter activity"/>
    <property type="evidence" value="ECO:0007669"/>
    <property type="project" value="UniProtKB-UniRule"/>
</dbReference>
<keyword evidence="5" id="KW-0406">Ion transport</keyword>
<protein>
    <recommendedName>
        <fullName evidence="5">Copper transport protein</fullName>
    </recommendedName>
</protein>